<dbReference type="KEGG" id="nak:EH165_03545"/>
<dbReference type="InterPro" id="IPR024425">
    <property type="entry name" value="LiaF-like_C"/>
</dbReference>
<feature type="domain" description="Cell wall-active antibiotics response LiaF-like C-terminal" evidence="2">
    <location>
        <begin position="117"/>
        <end position="171"/>
    </location>
</feature>
<sequence length="218" mass="22829">MTDTPITPPGDLRASDADRERVAHALNTAMAEGRLSVDELSERLASVYAARTLSALVPLTTDLPEHGHLWPAVGAAVAQTPSPGLSRVGGNYPVLKTAIAVMGGRTIRGRWKMPARLTAVALMGGVEIDVTHAQFSSGEVTITAVALMGGVEITVPEDVRVICSGIGIMGAFDDKSHCDCGPNAPVLRVNGVAVMGGVEIKRAKPDPESVNHPDKQLR</sequence>
<accession>A0A3G8ZJ14</accession>
<reference evidence="3 4" key="2">
    <citation type="submission" date="2018-12" db="EMBL/GenBank/DDBJ databases">
        <title>Nakamurella antarcticus sp. nov., isolated from Antarctica South Shetland Islands soil.</title>
        <authorList>
            <person name="Peng F."/>
        </authorList>
    </citation>
    <scope>NUCLEOTIDE SEQUENCE [LARGE SCALE GENOMIC DNA]</scope>
    <source>
        <strain evidence="3 4">S14-144</strain>
    </source>
</reference>
<dbReference type="EMBL" id="CP034170">
    <property type="protein sequence ID" value="AZI57372.1"/>
    <property type="molecule type" value="Genomic_DNA"/>
</dbReference>
<evidence type="ECO:0000313" key="4">
    <source>
        <dbReference type="Proteomes" id="UP000268084"/>
    </source>
</evidence>
<evidence type="ECO:0000259" key="1">
    <source>
        <dbReference type="Pfam" id="PF08044"/>
    </source>
</evidence>
<dbReference type="AlphaFoldDB" id="A0A3G8ZJ14"/>
<dbReference type="Proteomes" id="UP000268084">
    <property type="component" value="Chromosome"/>
</dbReference>
<proteinExistence type="predicted"/>
<evidence type="ECO:0000313" key="3">
    <source>
        <dbReference type="EMBL" id="AZI57372.1"/>
    </source>
</evidence>
<dbReference type="RefSeq" id="WP_124798057.1">
    <property type="nucleotide sequence ID" value="NZ_CP034170.1"/>
</dbReference>
<dbReference type="InterPro" id="IPR012551">
    <property type="entry name" value="DUF1707_SHOCT-like"/>
</dbReference>
<organism evidence="3 4">
    <name type="scientific">Nakamurella antarctica</name>
    <dbReference type="NCBI Taxonomy" id="1902245"/>
    <lineage>
        <taxon>Bacteria</taxon>
        <taxon>Bacillati</taxon>
        <taxon>Actinomycetota</taxon>
        <taxon>Actinomycetes</taxon>
        <taxon>Nakamurellales</taxon>
        <taxon>Nakamurellaceae</taxon>
        <taxon>Nakamurella</taxon>
    </lineage>
</organism>
<dbReference type="PANTHER" id="PTHR40763">
    <property type="entry name" value="MEMBRANE PROTEIN-RELATED"/>
    <property type="match status" value="1"/>
</dbReference>
<protein>
    <submittedName>
        <fullName evidence="3">DUF1707 and DUF2154 domain-containing protein</fullName>
    </submittedName>
</protein>
<reference evidence="3 4" key="1">
    <citation type="submission" date="2018-11" db="EMBL/GenBank/DDBJ databases">
        <authorList>
            <person name="Da X."/>
        </authorList>
    </citation>
    <scope>NUCLEOTIDE SEQUENCE [LARGE SCALE GENOMIC DNA]</scope>
    <source>
        <strain evidence="3 4">S14-144</strain>
    </source>
</reference>
<gene>
    <name evidence="3" type="ORF">EH165_03545</name>
</gene>
<dbReference type="OrthoDB" id="3625082at2"/>
<dbReference type="Pfam" id="PF08044">
    <property type="entry name" value="DUF1707"/>
    <property type="match status" value="1"/>
</dbReference>
<name>A0A3G8ZJ14_9ACTN</name>
<dbReference type="PANTHER" id="PTHR40763:SF4">
    <property type="entry name" value="DUF1707 DOMAIN-CONTAINING PROTEIN"/>
    <property type="match status" value="1"/>
</dbReference>
<feature type="domain" description="DUF1707" evidence="1">
    <location>
        <begin position="12"/>
        <end position="64"/>
    </location>
</feature>
<evidence type="ECO:0000259" key="2">
    <source>
        <dbReference type="Pfam" id="PF09922"/>
    </source>
</evidence>
<keyword evidence="4" id="KW-1185">Reference proteome</keyword>
<dbReference type="Pfam" id="PF09922">
    <property type="entry name" value="LiaF-like_C"/>
    <property type="match status" value="1"/>
</dbReference>